<keyword evidence="3" id="KW-1185">Reference proteome</keyword>
<evidence type="ECO:0000313" key="3">
    <source>
        <dbReference type="Proteomes" id="UP001184230"/>
    </source>
</evidence>
<evidence type="ECO:0000256" key="1">
    <source>
        <dbReference type="SAM" id="MobiDB-lite"/>
    </source>
</evidence>
<feature type="region of interest" description="Disordered" evidence="1">
    <location>
        <begin position="129"/>
        <end position="154"/>
    </location>
</feature>
<protein>
    <submittedName>
        <fullName evidence="2">Uncharacterized protein</fullName>
    </submittedName>
</protein>
<proteinExistence type="predicted"/>
<feature type="compositionally biased region" description="Polar residues" evidence="1">
    <location>
        <begin position="220"/>
        <end position="236"/>
    </location>
</feature>
<reference evidence="2 3" key="1">
    <citation type="submission" date="2023-07" db="EMBL/GenBank/DDBJ databases">
        <title>Sorghum-associated microbial communities from plants grown in Nebraska, USA.</title>
        <authorList>
            <person name="Schachtman D."/>
        </authorList>
    </citation>
    <scope>NUCLEOTIDE SEQUENCE [LARGE SCALE GENOMIC DNA]</scope>
    <source>
        <strain evidence="2 3">DS1781</strain>
    </source>
</reference>
<evidence type="ECO:0000313" key="2">
    <source>
        <dbReference type="EMBL" id="MDR6537115.1"/>
    </source>
</evidence>
<dbReference type="EMBL" id="JAVDRF010000005">
    <property type="protein sequence ID" value="MDR6537115.1"/>
    <property type="molecule type" value="Genomic_DNA"/>
</dbReference>
<accession>A0ABU1NF75</accession>
<name>A0ABU1NF75_9BURK</name>
<dbReference type="Proteomes" id="UP001184230">
    <property type="component" value="Unassembled WGS sequence"/>
</dbReference>
<sequence>MSPRQASHFLLLRQKKVTKEKATPLAATLRFAAGSLRCSLFAGSAQTRFAQTRAALIREKLRSSATARGDLDFNAPWRVLVWGARRRALQVFAHAAQTQTHAMHVHMPMPMLIRMSRSVHMRPHPLPLKASRSEAVAGRAKQRPDPLPSARAEERSFRRIKGRACLSEASLRGPRLKRAPQVARSEAQGHAQWGRLFFGYFLLAKQKKVTRLPGRHPGSSLKQSATPAQASKAPNP</sequence>
<organism evidence="2 3">
    <name type="scientific">Variovorax soli</name>
    <dbReference type="NCBI Taxonomy" id="376815"/>
    <lineage>
        <taxon>Bacteria</taxon>
        <taxon>Pseudomonadati</taxon>
        <taxon>Pseudomonadota</taxon>
        <taxon>Betaproteobacteria</taxon>
        <taxon>Burkholderiales</taxon>
        <taxon>Comamonadaceae</taxon>
        <taxon>Variovorax</taxon>
    </lineage>
</organism>
<feature type="region of interest" description="Disordered" evidence="1">
    <location>
        <begin position="212"/>
        <end position="236"/>
    </location>
</feature>
<gene>
    <name evidence="2" type="ORF">J2739_002888</name>
</gene>
<comment type="caution">
    <text evidence="2">The sequence shown here is derived from an EMBL/GenBank/DDBJ whole genome shotgun (WGS) entry which is preliminary data.</text>
</comment>